<dbReference type="VEuPathDB" id="FungiDB:CJJ09_004998"/>
<feature type="compositionally biased region" description="Basic residues" evidence="1">
    <location>
        <begin position="84"/>
        <end position="97"/>
    </location>
</feature>
<evidence type="ECO:0000313" key="4">
    <source>
        <dbReference type="Proteomes" id="UP000037122"/>
    </source>
</evidence>
<keyword evidence="2" id="KW-0812">Transmembrane</keyword>
<dbReference type="VEuPathDB" id="FungiDB:CJI96_0005439"/>
<keyword evidence="2" id="KW-1133">Transmembrane helix</keyword>
<dbReference type="AlphaFoldDB" id="A0A0L0NWN6"/>
<dbReference type="VEuPathDB" id="FungiDB:QG37_04478"/>
<dbReference type="Proteomes" id="UP000037122">
    <property type="component" value="Unassembled WGS sequence"/>
</dbReference>
<gene>
    <name evidence="3" type="ORF">QG37_04478</name>
</gene>
<proteinExistence type="predicted"/>
<name>A0A0L0NWN6_CANAR</name>
<evidence type="ECO:0000313" key="3">
    <source>
        <dbReference type="EMBL" id="KND98582.1"/>
    </source>
</evidence>
<accession>A0A0L0NWN6</accession>
<comment type="caution">
    <text evidence="3">The sequence shown here is derived from an EMBL/GenBank/DDBJ whole genome shotgun (WGS) entry which is preliminary data.</text>
</comment>
<dbReference type="VEuPathDB" id="FungiDB:CJI97_004481"/>
<dbReference type="VEuPathDB" id="FungiDB:B9J08_004418"/>
<feature type="transmembrane region" description="Helical" evidence="2">
    <location>
        <begin position="109"/>
        <end position="127"/>
    </location>
</feature>
<sequence length="150" mass="16712">MANLPLKNLKLKVPGFHPPIFLTKRWNKIVSKKTKPVPFNQEEALDVARHFKGDSFAVESSISLSNLKDQGIVISTPDLLSSGPHHHKKTTRPKRSVPNKDVSTFRQKAVALLLTAFGFSLFASFMFPESKTAKAFTAASFYALVVVHMF</sequence>
<evidence type="ECO:0000256" key="1">
    <source>
        <dbReference type="SAM" id="MobiDB-lite"/>
    </source>
</evidence>
<dbReference type="VEuPathDB" id="FungiDB:CJJ07_000376"/>
<protein>
    <submittedName>
        <fullName evidence="3">Uncharacterized protein</fullName>
    </submittedName>
</protein>
<keyword evidence="2" id="KW-0472">Membrane</keyword>
<reference evidence="4" key="1">
    <citation type="journal article" date="2015" name="BMC Genomics">
        <title>Draft genome of a commonly misdiagnosed multidrug resistant pathogen Candida auris.</title>
        <authorList>
            <person name="Chatterjee S."/>
            <person name="Alampalli S.V."/>
            <person name="Nageshan R.K."/>
            <person name="Chettiar S.T."/>
            <person name="Joshi S."/>
            <person name="Tatu U.S."/>
        </authorList>
    </citation>
    <scope>NUCLEOTIDE SEQUENCE [LARGE SCALE GENOMIC DNA]</scope>
    <source>
        <strain evidence="4">6684</strain>
    </source>
</reference>
<dbReference type="EMBL" id="LGST01000031">
    <property type="protein sequence ID" value="KND98582.1"/>
    <property type="molecule type" value="Genomic_DNA"/>
</dbReference>
<organism evidence="3 4">
    <name type="scientific">Candidozyma auris</name>
    <name type="common">Yeast</name>
    <name type="synonym">Candida auris</name>
    <dbReference type="NCBI Taxonomy" id="498019"/>
    <lineage>
        <taxon>Eukaryota</taxon>
        <taxon>Fungi</taxon>
        <taxon>Dikarya</taxon>
        <taxon>Ascomycota</taxon>
        <taxon>Saccharomycotina</taxon>
        <taxon>Pichiomycetes</taxon>
        <taxon>Metschnikowiaceae</taxon>
        <taxon>Candidozyma</taxon>
    </lineage>
</organism>
<feature type="region of interest" description="Disordered" evidence="1">
    <location>
        <begin position="80"/>
        <end position="100"/>
    </location>
</feature>
<evidence type="ECO:0000256" key="2">
    <source>
        <dbReference type="SAM" id="Phobius"/>
    </source>
</evidence>